<evidence type="ECO:0000313" key="2">
    <source>
        <dbReference type="EMBL" id="KAK7502408.1"/>
    </source>
</evidence>
<evidence type="ECO:0000313" key="3">
    <source>
        <dbReference type="Proteomes" id="UP001519460"/>
    </source>
</evidence>
<dbReference type="AlphaFoldDB" id="A0ABD0LTA8"/>
<name>A0ABD0LTA8_9CAEN</name>
<sequence length="137" mass="15105">MTQLEHCALKLDSHAGITALSPAIFLPSSSQSQNADRSGSRKRCAPHPEQPVDPAVPSARRSPNCLRIKTLQCEGERVGRPPDEGWSSSLCLSRLQQLGVNSFQRAPARLMRYDSSRVEALIQSFCYRSNSPFSCDC</sequence>
<feature type="region of interest" description="Disordered" evidence="1">
    <location>
        <begin position="28"/>
        <end position="61"/>
    </location>
</feature>
<keyword evidence="3" id="KW-1185">Reference proteome</keyword>
<organism evidence="2 3">
    <name type="scientific">Batillaria attramentaria</name>
    <dbReference type="NCBI Taxonomy" id="370345"/>
    <lineage>
        <taxon>Eukaryota</taxon>
        <taxon>Metazoa</taxon>
        <taxon>Spiralia</taxon>
        <taxon>Lophotrochozoa</taxon>
        <taxon>Mollusca</taxon>
        <taxon>Gastropoda</taxon>
        <taxon>Caenogastropoda</taxon>
        <taxon>Sorbeoconcha</taxon>
        <taxon>Cerithioidea</taxon>
        <taxon>Batillariidae</taxon>
        <taxon>Batillaria</taxon>
    </lineage>
</organism>
<protein>
    <submittedName>
        <fullName evidence="2">Uncharacterized protein</fullName>
    </submittedName>
</protein>
<reference evidence="2 3" key="1">
    <citation type="journal article" date="2023" name="Sci. Data">
        <title>Genome assembly of the Korean intertidal mud-creeper Batillaria attramentaria.</title>
        <authorList>
            <person name="Patra A.K."/>
            <person name="Ho P.T."/>
            <person name="Jun S."/>
            <person name="Lee S.J."/>
            <person name="Kim Y."/>
            <person name="Won Y.J."/>
        </authorList>
    </citation>
    <scope>NUCLEOTIDE SEQUENCE [LARGE SCALE GENOMIC DNA]</scope>
    <source>
        <strain evidence="2">Wonlab-2016</strain>
    </source>
</reference>
<feature type="compositionally biased region" description="Polar residues" evidence="1">
    <location>
        <begin position="28"/>
        <end position="37"/>
    </location>
</feature>
<accession>A0ABD0LTA8</accession>
<comment type="caution">
    <text evidence="2">The sequence shown here is derived from an EMBL/GenBank/DDBJ whole genome shotgun (WGS) entry which is preliminary data.</text>
</comment>
<gene>
    <name evidence="2" type="ORF">BaRGS_00006361</name>
</gene>
<evidence type="ECO:0000256" key="1">
    <source>
        <dbReference type="SAM" id="MobiDB-lite"/>
    </source>
</evidence>
<proteinExistence type="predicted"/>
<dbReference type="EMBL" id="JACVVK020000026">
    <property type="protein sequence ID" value="KAK7502408.1"/>
    <property type="molecule type" value="Genomic_DNA"/>
</dbReference>
<dbReference type="Proteomes" id="UP001519460">
    <property type="component" value="Unassembled WGS sequence"/>
</dbReference>